<keyword evidence="3" id="KW-1133">Transmembrane helix</keyword>
<dbReference type="GO" id="GO:0050660">
    <property type="term" value="F:flavin adenine dinucleotide binding"/>
    <property type="evidence" value="ECO:0007669"/>
    <property type="project" value="TreeGrafter"/>
</dbReference>
<feature type="transmembrane region" description="Helical" evidence="3">
    <location>
        <begin position="129"/>
        <end position="150"/>
    </location>
</feature>
<proteinExistence type="predicted"/>
<dbReference type="InterPro" id="IPR017938">
    <property type="entry name" value="Riboflavin_synthase-like_b-brl"/>
</dbReference>
<dbReference type="Pfam" id="PF00175">
    <property type="entry name" value="NAD_binding_1"/>
    <property type="match status" value="1"/>
</dbReference>
<gene>
    <name evidence="5" type="ORF">TNO020_20010</name>
</gene>
<dbReference type="InterPro" id="IPR008254">
    <property type="entry name" value="Flavodoxin/NO_synth"/>
</dbReference>
<dbReference type="PANTHER" id="PTHR19384">
    <property type="entry name" value="NITRIC OXIDE SYNTHASE-RELATED"/>
    <property type="match status" value="1"/>
</dbReference>
<dbReference type="SUPFAM" id="SSF52343">
    <property type="entry name" value="Ferredoxin reductase-like, C-terminal NADP-linked domain"/>
    <property type="match status" value="1"/>
</dbReference>
<dbReference type="GO" id="GO:0005829">
    <property type="term" value="C:cytosol"/>
    <property type="evidence" value="ECO:0007669"/>
    <property type="project" value="TreeGrafter"/>
</dbReference>
<accession>A0A2H1YFQ4</accession>
<dbReference type="SUPFAM" id="SSF52218">
    <property type="entry name" value="Flavoproteins"/>
    <property type="match status" value="1"/>
</dbReference>
<feature type="transmembrane region" description="Helical" evidence="3">
    <location>
        <begin position="304"/>
        <end position="329"/>
    </location>
</feature>
<keyword evidence="1" id="KW-0285">Flavoprotein</keyword>
<feature type="transmembrane region" description="Helical" evidence="3">
    <location>
        <begin position="12"/>
        <end position="33"/>
    </location>
</feature>
<dbReference type="GO" id="GO:0003958">
    <property type="term" value="F:NADPH-hemoprotein reductase activity"/>
    <property type="evidence" value="ECO:0007669"/>
    <property type="project" value="UniProtKB-EC"/>
</dbReference>
<organism evidence="5 6">
    <name type="scientific">Tenacibaculum piscium</name>
    <dbReference type="NCBI Taxonomy" id="1458515"/>
    <lineage>
        <taxon>Bacteria</taxon>
        <taxon>Pseudomonadati</taxon>
        <taxon>Bacteroidota</taxon>
        <taxon>Flavobacteriia</taxon>
        <taxon>Flavobacteriales</taxon>
        <taxon>Flavobacteriaceae</taxon>
        <taxon>Tenacibaculum</taxon>
    </lineage>
</organism>
<keyword evidence="3" id="KW-0472">Membrane</keyword>
<dbReference type="PRINTS" id="PR00369">
    <property type="entry name" value="FLAVODOXIN"/>
</dbReference>
<dbReference type="InterPro" id="IPR005625">
    <property type="entry name" value="PepSY-ass_TM"/>
</dbReference>
<protein>
    <recommendedName>
        <fullName evidence="2">NADPH--hemoprotein reductase</fullName>
        <ecNumber evidence="2">1.6.2.4</ecNumber>
    </recommendedName>
</protein>
<evidence type="ECO:0000313" key="5">
    <source>
        <dbReference type="EMBL" id="SOS74334.1"/>
    </source>
</evidence>
<dbReference type="GO" id="GO:0010181">
    <property type="term" value="F:FMN binding"/>
    <property type="evidence" value="ECO:0007669"/>
    <property type="project" value="InterPro"/>
</dbReference>
<dbReference type="PANTHER" id="PTHR19384:SF17">
    <property type="entry name" value="NADPH--CYTOCHROME P450 REDUCTASE"/>
    <property type="match status" value="1"/>
</dbReference>
<dbReference type="InterPro" id="IPR029039">
    <property type="entry name" value="Flavoprotein-like_sf"/>
</dbReference>
<dbReference type="AlphaFoldDB" id="A0A2H1YFQ4"/>
<evidence type="ECO:0000313" key="6">
    <source>
        <dbReference type="Proteomes" id="UP000234211"/>
    </source>
</evidence>
<dbReference type="Gene3D" id="3.40.50.360">
    <property type="match status" value="1"/>
</dbReference>
<dbReference type="SUPFAM" id="SSF63380">
    <property type="entry name" value="Riboflavin synthase domain-like"/>
    <property type="match status" value="1"/>
</dbReference>
<dbReference type="RefSeq" id="WP_193700563.1">
    <property type="nucleotide sequence ID" value="NZ_OENF01000012.1"/>
</dbReference>
<keyword evidence="6" id="KW-1185">Reference proteome</keyword>
<feature type="domain" description="Flavodoxin-like" evidence="4">
    <location>
        <begin position="349"/>
        <end position="488"/>
    </location>
</feature>
<dbReference type="Gene3D" id="3.40.50.80">
    <property type="entry name" value="Nucleotide-binding domain of ferredoxin-NADP reductase (FNR) module"/>
    <property type="match status" value="1"/>
</dbReference>
<dbReference type="InterPro" id="IPR039261">
    <property type="entry name" value="FNR_nucleotide-bd"/>
</dbReference>
<evidence type="ECO:0000256" key="3">
    <source>
        <dbReference type="SAM" id="Phobius"/>
    </source>
</evidence>
<evidence type="ECO:0000259" key="4">
    <source>
        <dbReference type="PROSITE" id="PS50902"/>
    </source>
</evidence>
<sequence length="731" mass="82916">MTISIWRYSHLTLAISSFIFILIASITGIILAFEPISNQLKPYAIATDEITISQTIASLQKEYKEIITLTVNQDNFVTASVITQTGKSETFYINPISGKKISTITAKSPIFKWTTNLHRSLFLKSTGRFLVGFFSFLLCLITLTGSILIIKRQGGIKQFFTKVIKENFAQYYHVIIGRFAFIPILIITLTGVYLSLEKFNILPNTKIKHTFNSSSFTGFSSDKKTVKKTPVEEFAIFENIKLNELKSIEFPFSDAIDDYFLVKLHSKELIIHQYSGEIISAENLSWTAILSNWSLFLHTGRGTIIWATILLLSCIAILFFVYSGFAIALKRKRKSVLPKNNISKDAALIIILVGSETGESFRNATSLYNALIISKKSVFITHLNAYTSYKKATHLIIITSTYGDGQSPINATNFLDLIKKIPQQNKLKYAVVGFGSLAYKEYCKFAITIDNYLKNSPEFTPILPIYKINNQNFDDFKNWVSQWNEKTNSSILLKEIIRKPKKQQQFSVVSTTTLNIDDSFLIRLKPTRKHSFSSGDLLAITPKQDSIERLYSIGKIENDILLSIKKHEFGICSNLLLTIQKDEILNARIQKNKDFRFPKKSENTILIANGTGIAPFLGMLQNNSKTHLFWGGRTQESFKIYQPFLTNLNTQNIHLAYSLQYKNDKKYVQDILLKDADLIASTLKNNGTIMICGSLSMMNGVLKTLEIITLKKLNTPLDKFQKSNQIKTDCY</sequence>
<dbReference type="Proteomes" id="UP000234211">
    <property type="component" value="Unassembled WGS sequence"/>
</dbReference>
<reference evidence="6" key="1">
    <citation type="submission" date="2017-11" db="EMBL/GenBank/DDBJ databases">
        <authorList>
            <person name="Duchaud E."/>
        </authorList>
    </citation>
    <scope>NUCLEOTIDE SEQUENCE [LARGE SCALE GENOMIC DNA]</scope>
    <source>
        <strain evidence="6">Tenacibaculum sp. TNO020</strain>
    </source>
</reference>
<dbReference type="PROSITE" id="PS50902">
    <property type="entry name" value="FLAVODOXIN_LIKE"/>
    <property type="match status" value="1"/>
</dbReference>
<feature type="transmembrane region" description="Helical" evidence="3">
    <location>
        <begin position="171"/>
        <end position="196"/>
    </location>
</feature>
<keyword evidence="3" id="KW-0812">Transmembrane</keyword>
<dbReference type="Pfam" id="PF03929">
    <property type="entry name" value="PepSY_TM"/>
    <property type="match status" value="1"/>
</dbReference>
<dbReference type="EC" id="1.6.2.4" evidence="2"/>
<dbReference type="Pfam" id="PF00258">
    <property type="entry name" value="Flavodoxin_1"/>
    <property type="match status" value="1"/>
</dbReference>
<dbReference type="EMBL" id="OENF01000012">
    <property type="protein sequence ID" value="SOS74334.1"/>
    <property type="molecule type" value="Genomic_DNA"/>
</dbReference>
<evidence type="ECO:0000256" key="1">
    <source>
        <dbReference type="ARBA" id="ARBA00022630"/>
    </source>
</evidence>
<dbReference type="InterPro" id="IPR001094">
    <property type="entry name" value="Flavdoxin-like"/>
</dbReference>
<name>A0A2H1YFQ4_9FLAO</name>
<dbReference type="InterPro" id="IPR001433">
    <property type="entry name" value="OxRdtase_FAD/NAD-bd"/>
</dbReference>
<evidence type="ECO:0000256" key="2">
    <source>
        <dbReference type="ARBA" id="ARBA00023797"/>
    </source>
</evidence>